<name>A0A1Y2EDQ9_9PEZI</name>
<dbReference type="Proteomes" id="UP000193689">
    <property type="component" value="Unassembled WGS sequence"/>
</dbReference>
<comment type="caution">
    <text evidence="1">The sequence shown here is derived from an EMBL/GenBank/DDBJ whole genome shotgun (WGS) entry which is preliminary data.</text>
</comment>
<dbReference type="GeneID" id="63774157"/>
<evidence type="ECO:0000313" key="2">
    <source>
        <dbReference type="Proteomes" id="UP000193689"/>
    </source>
</evidence>
<dbReference type="RefSeq" id="XP_040719497.1">
    <property type="nucleotide sequence ID" value="XM_040857945.1"/>
</dbReference>
<dbReference type="AlphaFoldDB" id="A0A1Y2EDQ9"/>
<organism evidence="1 2">
    <name type="scientific">Pseudomassariella vexata</name>
    <dbReference type="NCBI Taxonomy" id="1141098"/>
    <lineage>
        <taxon>Eukaryota</taxon>
        <taxon>Fungi</taxon>
        <taxon>Dikarya</taxon>
        <taxon>Ascomycota</taxon>
        <taxon>Pezizomycotina</taxon>
        <taxon>Sordariomycetes</taxon>
        <taxon>Xylariomycetidae</taxon>
        <taxon>Amphisphaeriales</taxon>
        <taxon>Pseudomassariaceae</taxon>
        <taxon>Pseudomassariella</taxon>
    </lineage>
</organism>
<sequence>MPIRHPSLDDGLETIRVVVSSSASRPVVRRSQRPSLGAIPTKHALFIEVQPQREEFQAVWPGPRGPQPVPGGALGHIGLACGMARKAGEDGSCLAAATLQRIPNLNSTSIESTLPRFPVDWRLGSGISRAKPLAEHSHLTIYHVDNDSWKYVFQLDGTILRRFTSTVWRAARVATSADLTGK</sequence>
<protein>
    <submittedName>
        <fullName evidence="1">Uncharacterized protein</fullName>
    </submittedName>
</protein>
<dbReference type="EMBL" id="MCFJ01000002">
    <property type="protein sequence ID" value="ORY69547.1"/>
    <property type="molecule type" value="Genomic_DNA"/>
</dbReference>
<reference evidence="1 2" key="1">
    <citation type="submission" date="2016-07" db="EMBL/GenBank/DDBJ databases">
        <title>Pervasive Adenine N6-methylation of Active Genes in Fungi.</title>
        <authorList>
            <consortium name="DOE Joint Genome Institute"/>
            <person name="Mondo S.J."/>
            <person name="Dannebaum R.O."/>
            <person name="Kuo R.C."/>
            <person name="Labutti K."/>
            <person name="Haridas S."/>
            <person name="Kuo A."/>
            <person name="Salamov A."/>
            <person name="Ahrendt S.R."/>
            <person name="Lipzen A."/>
            <person name="Sullivan W."/>
            <person name="Andreopoulos W.B."/>
            <person name="Clum A."/>
            <person name="Lindquist E."/>
            <person name="Daum C."/>
            <person name="Ramamoorthy G.K."/>
            <person name="Gryganskyi A."/>
            <person name="Culley D."/>
            <person name="Magnuson J.K."/>
            <person name="James T.Y."/>
            <person name="O'Malley M.A."/>
            <person name="Stajich J.E."/>
            <person name="Spatafora J.W."/>
            <person name="Visel A."/>
            <person name="Grigoriev I.V."/>
        </authorList>
    </citation>
    <scope>NUCLEOTIDE SEQUENCE [LARGE SCALE GENOMIC DNA]</scope>
    <source>
        <strain evidence="1 2">CBS 129021</strain>
    </source>
</reference>
<proteinExistence type="predicted"/>
<keyword evidence="2" id="KW-1185">Reference proteome</keyword>
<gene>
    <name evidence="1" type="ORF">BCR38DRAFT_405256</name>
</gene>
<evidence type="ECO:0000313" key="1">
    <source>
        <dbReference type="EMBL" id="ORY69547.1"/>
    </source>
</evidence>
<accession>A0A1Y2EDQ9</accession>
<dbReference type="InParanoid" id="A0A1Y2EDQ9"/>